<dbReference type="Gene3D" id="3.40.50.620">
    <property type="entry name" value="HUPs"/>
    <property type="match status" value="1"/>
</dbReference>
<dbReference type="EMBL" id="MECQ01000001">
    <property type="protein sequence ID" value="ODV54850.1"/>
    <property type="molecule type" value="Genomic_DNA"/>
</dbReference>
<evidence type="ECO:0000313" key="1">
    <source>
        <dbReference type="EMBL" id="ODV54850.1"/>
    </source>
</evidence>
<dbReference type="SUPFAM" id="SSF52402">
    <property type="entry name" value="Adenine nucleotide alpha hydrolases-like"/>
    <property type="match status" value="1"/>
</dbReference>
<dbReference type="OrthoDB" id="702at2"/>
<dbReference type="Proteomes" id="UP000094784">
    <property type="component" value="Unassembled WGS sequence"/>
</dbReference>
<gene>
    <name evidence="1" type="ORF">BG258_02550</name>
</gene>
<dbReference type="GO" id="GO:0016740">
    <property type="term" value="F:transferase activity"/>
    <property type="evidence" value="ECO:0007669"/>
    <property type="project" value="UniProtKB-KW"/>
</dbReference>
<dbReference type="NCBIfam" id="TIGR03573">
    <property type="entry name" value="WbuX"/>
    <property type="match status" value="1"/>
</dbReference>
<evidence type="ECO:0000313" key="2">
    <source>
        <dbReference type="Proteomes" id="UP000094784"/>
    </source>
</evidence>
<organism evidence="1 2">
    <name type="scientific">Lysinibacillus fusiformis</name>
    <dbReference type="NCBI Taxonomy" id="28031"/>
    <lineage>
        <taxon>Bacteria</taxon>
        <taxon>Bacillati</taxon>
        <taxon>Bacillota</taxon>
        <taxon>Bacilli</taxon>
        <taxon>Bacillales</taxon>
        <taxon>Bacillaceae</taxon>
        <taxon>Lysinibacillus</taxon>
    </lineage>
</organism>
<dbReference type="RefSeq" id="WP_069480080.1">
    <property type="nucleotide sequence ID" value="NZ_JBGOGZ010000001.1"/>
</dbReference>
<accession>A0A1E4R2Y8</accession>
<dbReference type="InterPro" id="IPR014729">
    <property type="entry name" value="Rossmann-like_a/b/a_fold"/>
</dbReference>
<comment type="caution">
    <text evidence="1">The sequence shown here is derived from an EMBL/GenBank/DDBJ whole genome shotgun (WGS) entry which is preliminary data.</text>
</comment>
<dbReference type="InterPro" id="IPR020022">
    <property type="entry name" value="N-acetyl_sugar_amidoTrfase"/>
</dbReference>
<sequence>MKFCNKCTMPNTRPGIYFDEEGVCQACRAEEQKNYTDWASRHQELEELCAKYRSSNETEYDCIIAVSGGKDSHFQVHYFKEVMKMNPLLVSVEDNFEMTKAGEHNVKNISERFGCHLITLKPNIKAQKAIMKKTFEKYGKPTWYIDRLIYTYPLHIASKFNIPLIIYGENISYEYGGTDRIETYSAKNQINNGVASDIPYEELLDDKITEKDLIFCNPPSNQQLENLDPIYLSYFVRWNSYANYIFAKKNGFKDLAHEWTREHTFENFDQVDSIPYLVHPWLKYPKFGHASATDYSSKYIRYGLITREQGIELVKQYDHKIDQKAVQSFIDFLGYTHTEFYNIIEKLYNPDLFEKDRFGEWVLKHPIWEKE</sequence>
<keyword evidence="1" id="KW-0808">Transferase</keyword>
<dbReference type="AlphaFoldDB" id="A0A1E4R2Y8"/>
<name>A0A1E4R2Y8_9BACI</name>
<protein>
    <submittedName>
        <fullName evidence="1">N-acetyl sugar amidotransferase</fullName>
    </submittedName>
</protein>
<proteinExistence type="predicted"/>
<reference evidence="1 2" key="1">
    <citation type="submission" date="2016-09" db="EMBL/GenBank/DDBJ databases">
        <title>Draft genome sequence of the soil isolate, Lysinibacillus fusiformis M5, a potential hypoxanthine producer.</title>
        <authorList>
            <person name="Gallegos-Monterrosa R."/>
            <person name="Maroti G."/>
            <person name="Balint B."/>
            <person name="Kovacs A.T."/>
        </authorList>
    </citation>
    <scope>NUCLEOTIDE SEQUENCE [LARGE SCALE GENOMIC DNA]</scope>
    <source>
        <strain evidence="1 2">M5</strain>
    </source>
</reference>